<sequence length="127" mass="14855">MDKWYIAWFKYILSGLVPTSIELGLLFVLVEYLGVWYLLASAMVLTVSFCVSFTLRKFWVFKNNSRLIMKQAGLYGALFTFDILVNLGLMYVFVDYFFLPYLFAQIIANIFLGIVGFLFNRYIIFKS</sequence>
<dbReference type="GO" id="GO:0005886">
    <property type="term" value="C:plasma membrane"/>
    <property type="evidence" value="ECO:0007669"/>
    <property type="project" value="TreeGrafter"/>
</dbReference>
<keyword evidence="5" id="KW-0249">Electron transport</keyword>
<comment type="caution">
    <text evidence="10">The sequence shown here is derived from an EMBL/GenBank/DDBJ whole genome shotgun (WGS) entry which is preliminary data.</text>
</comment>
<dbReference type="AlphaFoldDB" id="A0A0G0NB17"/>
<reference evidence="10 11" key="1">
    <citation type="journal article" date="2015" name="Nature">
        <title>rRNA introns, odd ribosomes, and small enigmatic genomes across a large radiation of phyla.</title>
        <authorList>
            <person name="Brown C.T."/>
            <person name="Hug L.A."/>
            <person name="Thomas B.C."/>
            <person name="Sharon I."/>
            <person name="Castelle C.J."/>
            <person name="Singh A."/>
            <person name="Wilkins M.J."/>
            <person name="Williams K.H."/>
            <person name="Banfield J.F."/>
        </authorList>
    </citation>
    <scope>NUCLEOTIDE SEQUENCE [LARGE SCALE GENOMIC DNA]</scope>
</reference>
<dbReference type="PROSITE" id="PS51003">
    <property type="entry name" value="CYTB_CTER"/>
    <property type="match status" value="1"/>
</dbReference>
<comment type="subcellular location">
    <subcellularLocation>
        <location evidence="1">Membrane</location>
        <topology evidence="1">Multi-pass membrane protein</topology>
    </subcellularLocation>
</comment>
<keyword evidence="4 8" id="KW-0812">Transmembrane</keyword>
<name>A0A0G0NB17_9BACT</name>
<evidence type="ECO:0000256" key="3">
    <source>
        <dbReference type="ARBA" id="ARBA00022448"/>
    </source>
</evidence>
<dbReference type="EMBL" id="LBWS01000047">
    <property type="protein sequence ID" value="KKR13354.1"/>
    <property type="molecule type" value="Genomic_DNA"/>
</dbReference>
<keyword evidence="6 8" id="KW-1133">Transmembrane helix</keyword>
<evidence type="ECO:0000256" key="4">
    <source>
        <dbReference type="ARBA" id="ARBA00022692"/>
    </source>
</evidence>
<keyword evidence="7 8" id="KW-0472">Membrane</keyword>
<gene>
    <name evidence="10" type="ORF">UT42_C0047G0009</name>
</gene>
<evidence type="ECO:0000259" key="9">
    <source>
        <dbReference type="PROSITE" id="PS51003"/>
    </source>
</evidence>
<accession>A0A0G0NB17</accession>
<feature type="transmembrane region" description="Helical" evidence="8">
    <location>
        <begin position="72"/>
        <end position="92"/>
    </location>
</feature>
<dbReference type="GO" id="GO:0016491">
    <property type="term" value="F:oxidoreductase activity"/>
    <property type="evidence" value="ECO:0007669"/>
    <property type="project" value="InterPro"/>
</dbReference>
<feature type="transmembrane region" description="Helical" evidence="8">
    <location>
        <begin position="12"/>
        <end position="30"/>
    </location>
</feature>
<dbReference type="PANTHER" id="PTHR38459">
    <property type="entry name" value="PROPHAGE BACTOPRENOL-LINKED GLUCOSE TRANSLOCASE HOMOLOG"/>
    <property type="match status" value="1"/>
</dbReference>
<feature type="transmembrane region" description="Helical" evidence="8">
    <location>
        <begin position="98"/>
        <end position="119"/>
    </location>
</feature>
<evidence type="ECO:0000313" key="11">
    <source>
        <dbReference type="Proteomes" id="UP000034048"/>
    </source>
</evidence>
<feature type="domain" description="Cytochrome b/b6 C-terminal region profile" evidence="9">
    <location>
        <begin position="1"/>
        <end position="114"/>
    </location>
</feature>
<dbReference type="GO" id="GO:0009055">
    <property type="term" value="F:electron transfer activity"/>
    <property type="evidence" value="ECO:0007669"/>
    <property type="project" value="InterPro"/>
</dbReference>
<dbReference type="GO" id="GO:0000271">
    <property type="term" value="P:polysaccharide biosynthetic process"/>
    <property type="evidence" value="ECO:0007669"/>
    <property type="project" value="InterPro"/>
</dbReference>
<evidence type="ECO:0000256" key="1">
    <source>
        <dbReference type="ARBA" id="ARBA00004141"/>
    </source>
</evidence>
<dbReference type="Proteomes" id="UP000034048">
    <property type="component" value="Unassembled WGS sequence"/>
</dbReference>
<feature type="transmembrane region" description="Helical" evidence="8">
    <location>
        <begin position="36"/>
        <end position="60"/>
    </location>
</feature>
<proteinExistence type="inferred from homology"/>
<evidence type="ECO:0000313" key="10">
    <source>
        <dbReference type="EMBL" id="KKR13354.1"/>
    </source>
</evidence>
<protein>
    <submittedName>
        <fullName evidence="10">Membrane protein</fullName>
    </submittedName>
</protein>
<evidence type="ECO:0000256" key="7">
    <source>
        <dbReference type="ARBA" id="ARBA00023136"/>
    </source>
</evidence>
<comment type="similarity">
    <text evidence="2">Belongs to the GtrA family.</text>
</comment>
<dbReference type="PANTHER" id="PTHR38459:SF1">
    <property type="entry name" value="PROPHAGE BACTOPRENOL-LINKED GLUCOSE TRANSLOCASE HOMOLOG"/>
    <property type="match status" value="1"/>
</dbReference>
<dbReference type="InterPro" id="IPR005798">
    <property type="entry name" value="Cyt_b/b6_C"/>
</dbReference>
<evidence type="ECO:0000256" key="6">
    <source>
        <dbReference type="ARBA" id="ARBA00022989"/>
    </source>
</evidence>
<dbReference type="InterPro" id="IPR007267">
    <property type="entry name" value="GtrA_DPMS_TM"/>
</dbReference>
<dbReference type="InterPro" id="IPR051401">
    <property type="entry name" value="GtrA_CellWall_Glycosyl"/>
</dbReference>
<evidence type="ECO:0000256" key="2">
    <source>
        <dbReference type="ARBA" id="ARBA00009399"/>
    </source>
</evidence>
<organism evidence="10 11">
    <name type="scientific">Candidatus Falkowbacteria bacterium GW2011_GWA2_39_24</name>
    <dbReference type="NCBI Taxonomy" id="1618634"/>
    <lineage>
        <taxon>Bacteria</taxon>
        <taxon>Candidatus Falkowiibacteriota</taxon>
    </lineage>
</organism>
<evidence type="ECO:0000256" key="8">
    <source>
        <dbReference type="SAM" id="Phobius"/>
    </source>
</evidence>
<dbReference type="Pfam" id="PF04138">
    <property type="entry name" value="GtrA_DPMS_TM"/>
    <property type="match status" value="1"/>
</dbReference>
<keyword evidence="3" id="KW-0813">Transport</keyword>
<evidence type="ECO:0000256" key="5">
    <source>
        <dbReference type="ARBA" id="ARBA00022982"/>
    </source>
</evidence>